<comment type="similarity">
    <text evidence="2 6">Belongs to the FPP/GGPP synthase family.</text>
</comment>
<comment type="cofactor">
    <cofactor evidence="1">
        <name>Mg(2+)</name>
        <dbReference type="ChEBI" id="CHEBI:18420"/>
    </cofactor>
</comment>
<comment type="caution">
    <text evidence="7">The sequence shown here is derived from an EMBL/GenBank/DDBJ whole genome shotgun (WGS) entry which is preliminary data.</text>
</comment>
<dbReference type="GO" id="GO:0046872">
    <property type="term" value="F:metal ion binding"/>
    <property type="evidence" value="ECO:0007669"/>
    <property type="project" value="UniProtKB-KW"/>
</dbReference>
<dbReference type="Proteomes" id="UP000027153">
    <property type="component" value="Unassembled WGS sequence"/>
</dbReference>
<dbReference type="EC" id="2.5.1.1" evidence="7"/>
<dbReference type="Gene3D" id="1.10.600.10">
    <property type="entry name" value="Farnesyl Diphosphate Synthase"/>
    <property type="match status" value="1"/>
</dbReference>
<sequence>MRTFKEYLDQIRPGINDRIKLIAEKKISDPDILPMLLRGKRIRAGLLLLVFDAVSDKDQDRSCALDLACAVELAHSASLILDDMLDEDTERRGLTTLHLTRGHKKAMLDTIDVLSIPYDIVAQYGESYVRMLAETQRGMVSGIIKELFHRPDLPAIKLYDAIITRKTGKLFSLATAWGYLIRSDGCNPVSDGTCMYRKDTISFAEYGLRCGKVMQIADDIADLEQVIEGKKISGFGSELLLLECMNIDRPVKEALLHRKSLSPHLSRIKQLWSHEDVQRTISSILDKEIIRSRGIISSIDVLYIEYKKVLLDAPSGIADMIIREG</sequence>
<protein>
    <submittedName>
        <fullName evidence="7">Geranylgeranyl pyrophosphate synthase</fullName>
        <ecNumber evidence="7">2.5.1.1</ecNumber>
        <ecNumber evidence="7">2.5.1.10</ecNumber>
        <ecNumber evidence="7">2.5.1.29</ecNumber>
    </submittedName>
</protein>
<dbReference type="GO" id="GO:0008299">
    <property type="term" value="P:isoprenoid biosynthetic process"/>
    <property type="evidence" value="ECO:0007669"/>
    <property type="project" value="InterPro"/>
</dbReference>
<evidence type="ECO:0000256" key="2">
    <source>
        <dbReference type="ARBA" id="ARBA00006706"/>
    </source>
</evidence>
<dbReference type="PROSITE" id="PS00723">
    <property type="entry name" value="POLYPRENYL_SYNTHASE_1"/>
    <property type="match status" value="1"/>
</dbReference>
<keyword evidence="3 6" id="KW-0808">Transferase</keyword>
<dbReference type="CDD" id="cd00867">
    <property type="entry name" value="Trans_IPPS"/>
    <property type="match status" value="1"/>
</dbReference>
<dbReference type="AlphaFoldDB" id="A0A062V6Z2"/>
<keyword evidence="5" id="KW-0460">Magnesium</keyword>
<evidence type="ECO:0000313" key="7">
    <source>
        <dbReference type="EMBL" id="KCZ72343.1"/>
    </source>
</evidence>
<dbReference type="PANTHER" id="PTHR12001:SF85">
    <property type="entry name" value="SHORT CHAIN ISOPRENYL DIPHOSPHATE SYNTHASE"/>
    <property type="match status" value="1"/>
</dbReference>
<keyword evidence="4" id="KW-0479">Metal-binding</keyword>
<accession>A0A062V6Z2</accession>
<reference evidence="7 8" key="1">
    <citation type="journal article" date="2013" name="Nature">
        <title>Anaerobic oxidation of methane coupled to nitrate reduction in a novel archaeal lineage.</title>
        <authorList>
            <person name="Haroon M.F."/>
            <person name="Hu S."/>
            <person name="Shi Y."/>
            <person name="Imelfort M."/>
            <person name="Keller J."/>
            <person name="Hugenholtz P."/>
            <person name="Yuan Z."/>
            <person name="Tyson G.W."/>
        </authorList>
    </citation>
    <scope>NUCLEOTIDE SEQUENCE [LARGE SCALE GENOMIC DNA]</scope>
    <source>
        <strain evidence="7 8">ANME-2d</strain>
    </source>
</reference>
<name>A0A062V6Z2_9EURY</name>
<proteinExistence type="inferred from homology"/>
<organism evidence="7 8">
    <name type="scientific">Candidatus Methanoperedens nitratireducens</name>
    <dbReference type="NCBI Taxonomy" id="1392998"/>
    <lineage>
        <taxon>Archaea</taxon>
        <taxon>Methanobacteriati</taxon>
        <taxon>Methanobacteriota</taxon>
        <taxon>Stenosarchaea group</taxon>
        <taxon>Methanomicrobia</taxon>
        <taxon>Methanosarcinales</taxon>
        <taxon>ANME-2 cluster</taxon>
        <taxon>Candidatus Methanoperedentaceae</taxon>
        <taxon>Candidatus Methanoperedens</taxon>
    </lineage>
</organism>
<evidence type="ECO:0000256" key="3">
    <source>
        <dbReference type="ARBA" id="ARBA00022679"/>
    </source>
</evidence>
<dbReference type="GO" id="GO:0004311">
    <property type="term" value="F:geranylgeranyl diphosphate synthase activity"/>
    <property type="evidence" value="ECO:0007669"/>
    <property type="project" value="UniProtKB-EC"/>
</dbReference>
<dbReference type="OrthoDB" id="106922at2157"/>
<dbReference type="EC" id="2.5.1.29" evidence="7"/>
<gene>
    <name evidence="7" type="ORF">ANME2D_01749</name>
</gene>
<dbReference type="GO" id="GO:0004337">
    <property type="term" value="F:(2E,6E)-farnesyl diphosphate synthase activity"/>
    <property type="evidence" value="ECO:0007669"/>
    <property type="project" value="UniProtKB-EC"/>
</dbReference>
<keyword evidence="8" id="KW-1185">Reference proteome</keyword>
<dbReference type="RefSeq" id="WP_052368702.1">
    <property type="nucleotide sequence ID" value="NZ_JMIY01000003.1"/>
</dbReference>
<dbReference type="InterPro" id="IPR000092">
    <property type="entry name" value="Polyprenyl_synt"/>
</dbReference>
<dbReference type="InterPro" id="IPR008949">
    <property type="entry name" value="Isoprenoid_synthase_dom_sf"/>
</dbReference>
<dbReference type="EC" id="2.5.1.10" evidence="7"/>
<evidence type="ECO:0000313" key="8">
    <source>
        <dbReference type="Proteomes" id="UP000027153"/>
    </source>
</evidence>
<dbReference type="SUPFAM" id="SSF48576">
    <property type="entry name" value="Terpenoid synthases"/>
    <property type="match status" value="1"/>
</dbReference>
<evidence type="ECO:0000256" key="1">
    <source>
        <dbReference type="ARBA" id="ARBA00001946"/>
    </source>
</evidence>
<dbReference type="PANTHER" id="PTHR12001">
    <property type="entry name" value="GERANYLGERANYL PYROPHOSPHATE SYNTHASE"/>
    <property type="match status" value="1"/>
</dbReference>
<dbReference type="GO" id="GO:0004161">
    <property type="term" value="F:dimethylallyltranstransferase activity"/>
    <property type="evidence" value="ECO:0007669"/>
    <property type="project" value="UniProtKB-EC"/>
</dbReference>
<dbReference type="InterPro" id="IPR033749">
    <property type="entry name" value="Polyprenyl_synt_CS"/>
</dbReference>
<dbReference type="EMBL" id="JMIY01000003">
    <property type="protein sequence ID" value="KCZ72343.1"/>
    <property type="molecule type" value="Genomic_DNA"/>
</dbReference>
<dbReference type="Pfam" id="PF00348">
    <property type="entry name" value="polyprenyl_synt"/>
    <property type="match status" value="1"/>
</dbReference>
<evidence type="ECO:0000256" key="6">
    <source>
        <dbReference type="RuleBase" id="RU004466"/>
    </source>
</evidence>
<evidence type="ECO:0000256" key="5">
    <source>
        <dbReference type="ARBA" id="ARBA00022842"/>
    </source>
</evidence>
<evidence type="ECO:0000256" key="4">
    <source>
        <dbReference type="ARBA" id="ARBA00022723"/>
    </source>
</evidence>